<dbReference type="SUPFAM" id="SSF47598">
    <property type="entry name" value="Ribbon-helix-helix"/>
    <property type="match status" value="1"/>
</dbReference>
<evidence type="ECO:0000313" key="2">
    <source>
        <dbReference type="EMBL" id="SDT83876.1"/>
    </source>
</evidence>
<dbReference type="Proteomes" id="UP000182882">
    <property type="component" value="Unassembled WGS sequence"/>
</dbReference>
<reference evidence="4 7" key="3">
    <citation type="submission" date="2017-09" db="EMBL/GenBank/DDBJ databases">
        <authorList>
            <person name="Ehlers B."/>
            <person name="Leendertz F.H."/>
        </authorList>
    </citation>
    <scope>NUCLEOTIDE SEQUENCE [LARGE SCALE GENOMIC DNA]</scope>
    <source>
        <strain evidence="4 7">Nm42</strain>
    </source>
</reference>
<reference evidence="3 5" key="2">
    <citation type="submission" date="2016-10" db="EMBL/GenBank/DDBJ databases">
        <authorList>
            <person name="de Groot N.N."/>
        </authorList>
    </citation>
    <scope>NUCLEOTIDE SEQUENCE [LARGE SCALE GENOMIC DNA]</scope>
    <source>
        <strain evidence="2">Nm10</strain>
        <strain evidence="3 5">Nm9</strain>
    </source>
</reference>
<sequence length="82" mass="9326">MASETGRMSVSVTPEKQEKLDAVAHSLDRSRNWLINQAIDHYLEIYDCQTKKIQERLDIASGKNAKFHSSDDVDSTIDKFKA</sequence>
<gene>
    <name evidence="2" type="ORF">SAMN05216406_10133</name>
    <name evidence="3" type="ORF">SAMN05421510_10094</name>
    <name evidence="4" type="ORF">SAMN06297164_1553</name>
</gene>
<organism evidence="3 5">
    <name type="scientific">Nitrosomonas ureae</name>
    <dbReference type="NCBI Taxonomy" id="44577"/>
    <lineage>
        <taxon>Bacteria</taxon>
        <taxon>Pseudomonadati</taxon>
        <taxon>Pseudomonadota</taxon>
        <taxon>Betaproteobacteria</taxon>
        <taxon>Nitrosomonadales</taxon>
        <taxon>Nitrosomonadaceae</taxon>
        <taxon>Nitrosomonas</taxon>
    </lineage>
</organism>
<dbReference type="EMBL" id="FNLN01000001">
    <property type="protein sequence ID" value="SDT83876.1"/>
    <property type="molecule type" value="Genomic_DNA"/>
</dbReference>
<dbReference type="OrthoDB" id="5298181at2"/>
<evidence type="ECO:0000259" key="1">
    <source>
        <dbReference type="Pfam" id="PF21775"/>
    </source>
</evidence>
<dbReference type="AlphaFoldDB" id="A0A0S3AHT2"/>
<keyword evidence="6" id="KW-1185">Reference proteome</keyword>
<dbReference type="InterPro" id="IPR013321">
    <property type="entry name" value="Arc_rbn_hlx_hlx"/>
</dbReference>
<dbReference type="GO" id="GO:0006355">
    <property type="term" value="P:regulation of DNA-templated transcription"/>
    <property type="evidence" value="ECO:0007669"/>
    <property type="project" value="InterPro"/>
</dbReference>
<dbReference type="CDD" id="cd22233">
    <property type="entry name" value="RHH_CopAso-like"/>
    <property type="match status" value="1"/>
</dbReference>
<dbReference type="RefSeq" id="WP_062558289.1">
    <property type="nucleotide sequence ID" value="NZ_CP013341.1"/>
</dbReference>
<feature type="domain" description="PutA RHH" evidence="1">
    <location>
        <begin position="18"/>
        <end position="44"/>
    </location>
</feature>
<reference evidence="6" key="1">
    <citation type="submission" date="2016-10" db="EMBL/GenBank/DDBJ databases">
        <authorList>
            <person name="Varghese N."/>
            <person name="Submissions S."/>
        </authorList>
    </citation>
    <scope>NUCLEOTIDE SEQUENCE [LARGE SCALE GENOMIC DNA]</scope>
    <source>
        <strain evidence="6">Nm10</strain>
    </source>
</reference>
<proteinExistence type="predicted"/>
<dbReference type="Gene3D" id="1.10.1220.10">
    <property type="entry name" value="Met repressor-like"/>
    <property type="match status" value="1"/>
</dbReference>
<dbReference type="InterPro" id="IPR052991">
    <property type="entry name" value="Non-func_TypeII_TA_Antitoxin"/>
</dbReference>
<dbReference type="Pfam" id="PF21775">
    <property type="entry name" value="PutA_1st"/>
    <property type="match status" value="1"/>
</dbReference>
<dbReference type="KEGG" id="nur:ATY38_04735"/>
<protein>
    <submittedName>
        <fullName evidence="3">Ribbon-helix-helix protein, copG family</fullName>
    </submittedName>
</protein>
<accession>A0A0S3AHT2</accession>
<dbReference type="InterPro" id="IPR048798">
    <property type="entry name" value="PutA_RHH"/>
</dbReference>
<evidence type="ECO:0000313" key="6">
    <source>
        <dbReference type="Proteomes" id="UP000182882"/>
    </source>
</evidence>
<evidence type="ECO:0000313" key="7">
    <source>
        <dbReference type="Proteomes" id="UP000219335"/>
    </source>
</evidence>
<dbReference type="EMBL" id="OCMU01000001">
    <property type="protein sequence ID" value="SOD18213.1"/>
    <property type="molecule type" value="Genomic_DNA"/>
</dbReference>
<dbReference type="Proteomes" id="UP000219335">
    <property type="component" value="Unassembled WGS sequence"/>
</dbReference>
<dbReference type="EMBL" id="FOFX01000009">
    <property type="protein sequence ID" value="SEP89386.1"/>
    <property type="molecule type" value="Genomic_DNA"/>
</dbReference>
<dbReference type="PANTHER" id="PTHR40688:SF2">
    <property type="entry name" value="RIBBON-HELIX-HELIX PROTEIN COPG DOMAIN-CONTAINING PROTEIN"/>
    <property type="match status" value="1"/>
</dbReference>
<dbReference type="PANTHER" id="PTHR40688">
    <property type="match status" value="1"/>
</dbReference>
<dbReference type="InterPro" id="IPR010985">
    <property type="entry name" value="Ribbon_hlx_hlx"/>
</dbReference>
<dbReference type="Proteomes" id="UP000181998">
    <property type="component" value="Unassembled WGS sequence"/>
</dbReference>
<name>A0A0S3AHT2_9PROT</name>
<evidence type="ECO:0000313" key="4">
    <source>
        <dbReference type="EMBL" id="SOD18213.1"/>
    </source>
</evidence>
<evidence type="ECO:0000313" key="3">
    <source>
        <dbReference type="EMBL" id="SEP89386.1"/>
    </source>
</evidence>
<dbReference type="STRING" id="44577.ATY38_04735"/>
<evidence type="ECO:0000313" key="5">
    <source>
        <dbReference type="Proteomes" id="UP000181998"/>
    </source>
</evidence>